<feature type="domain" description="Helicase ATP-binding" evidence="1">
    <location>
        <begin position="147"/>
        <end position="313"/>
    </location>
</feature>
<dbReference type="EMBL" id="BAABDL010000023">
    <property type="protein sequence ID" value="GAA4060931.1"/>
    <property type="molecule type" value="Genomic_DNA"/>
</dbReference>
<keyword evidence="2" id="KW-0378">Hydrolase</keyword>
<proteinExistence type="predicted"/>
<keyword evidence="2" id="KW-0547">Nucleotide-binding</keyword>
<gene>
    <name evidence="2" type="ORF">GCM10022410_04960</name>
</gene>
<dbReference type="Gene3D" id="3.40.50.300">
    <property type="entry name" value="P-loop containing nucleotide triphosphate hydrolases"/>
    <property type="match status" value="1"/>
</dbReference>
<protein>
    <submittedName>
        <fullName evidence="2">DEAD/DEAH box helicase</fullName>
    </submittedName>
</protein>
<name>A0ABP7V7K9_9BACI</name>
<keyword evidence="3" id="KW-1185">Reference proteome</keyword>
<dbReference type="InterPro" id="IPR014001">
    <property type="entry name" value="Helicase_ATP-bd"/>
</dbReference>
<dbReference type="SUPFAM" id="SSF52540">
    <property type="entry name" value="P-loop containing nucleoside triphosphate hydrolases"/>
    <property type="match status" value="1"/>
</dbReference>
<sequence length="365" mass="42366">MSFFEELTERALSDDYLKLLIYKAETIYGLTIFGNNNVQPFDSKEYYDFMRFADILSRSQNPKARNTALKIISLLYEFANYRDDYDFKRFSTNVLTKLGNFPSLSLVNSNYNESNDEEIKIDEILKRTMQRAPNSKYIFTDAQYDIFEKMKDSNHYSFSGTTSFGKSFIFEAFINYIIEERNASDNIAILVPTRALINQVSLKLKSEIKNEKYKVISHPKVPLLYRSEGNRFILVMTAERLISYFADSNNPAINYLFIDEAHKLMNNKDQRTPLLYHALVQAKRKSVKLYFASPNIPNTEVFLQLLGNSTEENSSVTESPVAQNRFFIDCIEKKALMFSEYGKDIPLQGLKYSENEADNLFEVVN</sequence>
<accession>A0ABP7V7K9</accession>
<evidence type="ECO:0000259" key="1">
    <source>
        <dbReference type="PROSITE" id="PS51192"/>
    </source>
</evidence>
<keyword evidence="2" id="KW-0347">Helicase</keyword>
<reference evidence="3" key="1">
    <citation type="journal article" date="2019" name="Int. J. Syst. Evol. Microbiol.">
        <title>The Global Catalogue of Microorganisms (GCM) 10K type strain sequencing project: providing services to taxonomists for standard genome sequencing and annotation.</title>
        <authorList>
            <consortium name="The Broad Institute Genomics Platform"/>
            <consortium name="The Broad Institute Genome Sequencing Center for Infectious Disease"/>
            <person name="Wu L."/>
            <person name="Ma J."/>
        </authorList>
    </citation>
    <scope>NUCLEOTIDE SEQUENCE [LARGE SCALE GENOMIC DNA]</scope>
    <source>
        <strain evidence="3">JCM 17250</strain>
    </source>
</reference>
<comment type="caution">
    <text evidence="2">The sequence shown here is derived from an EMBL/GenBank/DDBJ whole genome shotgun (WGS) entry which is preliminary data.</text>
</comment>
<dbReference type="Proteomes" id="UP001501734">
    <property type="component" value="Unassembled WGS sequence"/>
</dbReference>
<dbReference type="Pfam" id="PF00270">
    <property type="entry name" value="DEAD"/>
    <property type="match status" value="1"/>
</dbReference>
<evidence type="ECO:0000313" key="2">
    <source>
        <dbReference type="EMBL" id="GAA4060931.1"/>
    </source>
</evidence>
<dbReference type="InterPro" id="IPR011545">
    <property type="entry name" value="DEAD/DEAH_box_helicase_dom"/>
</dbReference>
<dbReference type="SMART" id="SM00487">
    <property type="entry name" value="DEXDc"/>
    <property type="match status" value="1"/>
</dbReference>
<dbReference type="GO" id="GO:0004386">
    <property type="term" value="F:helicase activity"/>
    <property type="evidence" value="ECO:0007669"/>
    <property type="project" value="UniProtKB-KW"/>
</dbReference>
<dbReference type="InterPro" id="IPR027417">
    <property type="entry name" value="P-loop_NTPase"/>
</dbReference>
<organism evidence="2 3">
    <name type="scientific">Amphibacillus indicireducens</name>
    <dbReference type="NCBI Taxonomy" id="1076330"/>
    <lineage>
        <taxon>Bacteria</taxon>
        <taxon>Bacillati</taxon>
        <taxon>Bacillota</taxon>
        <taxon>Bacilli</taxon>
        <taxon>Bacillales</taxon>
        <taxon>Bacillaceae</taxon>
        <taxon>Amphibacillus</taxon>
    </lineage>
</organism>
<dbReference type="RefSeq" id="WP_344910000.1">
    <property type="nucleotide sequence ID" value="NZ_BAABDL010000023.1"/>
</dbReference>
<keyword evidence="2" id="KW-0067">ATP-binding</keyword>
<evidence type="ECO:0000313" key="3">
    <source>
        <dbReference type="Proteomes" id="UP001501734"/>
    </source>
</evidence>
<dbReference type="PROSITE" id="PS51192">
    <property type="entry name" value="HELICASE_ATP_BIND_1"/>
    <property type="match status" value="1"/>
</dbReference>